<organism evidence="1 2">
    <name type="scientific">Malurus cyaneus samueli</name>
    <dbReference type="NCBI Taxonomy" id="2593467"/>
    <lineage>
        <taxon>Eukaryota</taxon>
        <taxon>Metazoa</taxon>
        <taxon>Chordata</taxon>
        <taxon>Craniata</taxon>
        <taxon>Vertebrata</taxon>
        <taxon>Euteleostomi</taxon>
        <taxon>Archelosauria</taxon>
        <taxon>Archosauria</taxon>
        <taxon>Dinosauria</taxon>
        <taxon>Saurischia</taxon>
        <taxon>Theropoda</taxon>
        <taxon>Coelurosauria</taxon>
        <taxon>Aves</taxon>
        <taxon>Neognathae</taxon>
        <taxon>Neoaves</taxon>
        <taxon>Telluraves</taxon>
        <taxon>Australaves</taxon>
        <taxon>Passeriformes</taxon>
        <taxon>Meliphagoidea</taxon>
        <taxon>Maluridae</taxon>
        <taxon>Malurus</taxon>
    </lineage>
</organism>
<sequence length="80" mass="9099">MMMMAVLDPAAPNSASGIRNSQCINMQKRCIKCFVSFRRMQYLNHVISLLMSQYLRSASLCQFQCASFHALSLQLAELYS</sequence>
<dbReference type="AlphaFoldDB" id="A0A8C5TNU9"/>
<dbReference type="Proteomes" id="UP000694560">
    <property type="component" value="Unplaced"/>
</dbReference>
<evidence type="ECO:0000313" key="2">
    <source>
        <dbReference type="Proteomes" id="UP000694560"/>
    </source>
</evidence>
<proteinExistence type="predicted"/>
<name>A0A8C5TNU9_9PASS</name>
<accession>A0A8C5TNU9</accession>
<reference evidence="1" key="1">
    <citation type="submission" date="2025-08" db="UniProtKB">
        <authorList>
            <consortium name="Ensembl"/>
        </authorList>
    </citation>
    <scope>IDENTIFICATION</scope>
</reference>
<reference evidence="1" key="2">
    <citation type="submission" date="2025-09" db="UniProtKB">
        <authorList>
            <consortium name="Ensembl"/>
        </authorList>
    </citation>
    <scope>IDENTIFICATION</scope>
</reference>
<keyword evidence="2" id="KW-1185">Reference proteome</keyword>
<evidence type="ECO:0000313" key="1">
    <source>
        <dbReference type="Ensembl" id="ENSMCSP00000007510.1"/>
    </source>
</evidence>
<protein>
    <submittedName>
        <fullName evidence="1">Uncharacterized protein</fullName>
    </submittedName>
</protein>
<dbReference type="Ensembl" id="ENSMCST00000007696.1">
    <property type="protein sequence ID" value="ENSMCSP00000007510.1"/>
    <property type="gene ID" value="ENSMCSG00000005398.1"/>
</dbReference>